<evidence type="ECO:0000313" key="2">
    <source>
        <dbReference type="EMBL" id="VDO28273.1"/>
    </source>
</evidence>
<protein>
    <submittedName>
        <fullName evidence="4">G protein-coupled receptor</fullName>
    </submittedName>
</protein>
<keyword evidence="1" id="KW-1133">Transmembrane helix</keyword>
<dbReference type="WBParaSite" id="HPLM_0000620401-mRNA-1">
    <property type="protein sequence ID" value="HPLM_0000620401-mRNA-1"/>
    <property type="gene ID" value="HPLM_0000620401"/>
</dbReference>
<evidence type="ECO:0000313" key="3">
    <source>
        <dbReference type="Proteomes" id="UP000268014"/>
    </source>
</evidence>
<dbReference type="PROSITE" id="PS51257">
    <property type="entry name" value="PROKAR_LIPOPROTEIN"/>
    <property type="match status" value="1"/>
</dbReference>
<feature type="transmembrane region" description="Helical" evidence="1">
    <location>
        <begin position="166"/>
        <end position="185"/>
    </location>
</feature>
<organism evidence="4">
    <name type="scientific">Haemonchus placei</name>
    <name type="common">Barber's pole worm</name>
    <dbReference type="NCBI Taxonomy" id="6290"/>
    <lineage>
        <taxon>Eukaryota</taxon>
        <taxon>Metazoa</taxon>
        <taxon>Ecdysozoa</taxon>
        <taxon>Nematoda</taxon>
        <taxon>Chromadorea</taxon>
        <taxon>Rhabditida</taxon>
        <taxon>Rhabditina</taxon>
        <taxon>Rhabditomorpha</taxon>
        <taxon>Strongyloidea</taxon>
        <taxon>Trichostrongylidae</taxon>
        <taxon>Haemonchus</taxon>
    </lineage>
</organism>
<proteinExistence type="predicted"/>
<dbReference type="InterPro" id="IPR019428">
    <property type="entry name" value="7TM_GPCR_serpentine_rcpt_Str"/>
</dbReference>
<feature type="transmembrane region" description="Helical" evidence="1">
    <location>
        <begin position="45"/>
        <end position="67"/>
    </location>
</feature>
<dbReference type="Pfam" id="PF10326">
    <property type="entry name" value="7TM_GPCR_Str"/>
    <property type="match status" value="1"/>
</dbReference>
<keyword evidence="1" id="KW-0812">Transmembrane</keyword>
<dbReference type="AlphaFoldDB" id="A0A0N4W7S1"/>
<dbReference type="PANTHER" id="PTHR47758">
    <property type="entry name" value="SERPENTINE RECEPTOR, CLASS M-RELATED"/>
    <property type="match status" value="1"/>
</dbReference>
<keyword evidence="3" id="KW-1185">Reference proteome</keyword>
<feature type="transmembrane region" description="Helical" evidence="1">
    <location>
        <begin position="131"/>
        <end position="154"/>
    </location>
</feature>
<gene>
    <name evidence="2" type="ORF">HPLM_LOCUS6196</name>
</gene>
<accession>A0A0N4W7S1</accession>
<dbReference type="OrthoDB" id="5846551at2759"/>
<dbReference type="EMBL" id="UZAF01016458">
    <property type="protein sequence ID" value="VDO28273.1"/>
    <property type="molecule type" value="Genomic_DNA"/>
</dbReference>
<name>A0A0N4W7S1_HAEPC</name>
<keyword evidence="1" id="KW-0472">Membrane</keyword>
<reference evidence="2 3" key="2">
    <citation type="submission" date="2018-11" db="EMBL/GenBank/DDBJ databases">
        <authorList>
            <consortium name="Pathogen Informatics"/>
        </authorList>
    </citation>
    <scope>NUCLEOTIDE SEQUENCE [LARGE SCALE GENOMIC DNA]</scope>
    <source>
        <strain evidence="2 3">MHpl1</strain>
    </source>
</reference>
<reference evidence="4" key="1">
    <citation type="submission" date="2017-02" db="UniProtKB">
        <authorList>
            <consortium name="WormBaseParasite"/>
        </authorList>
    </citation>
    <scope>IDENTIFICATION</scope>
</reference>
<evidence type="ECO:0000256" key="1">
    <source>
        <dbReference type="SAM" id="Phobius"/>
    </source>
</evidence>
<sequence length="247" mass="28521">MYRGKTNRRSQLYFVSIYSCAKQAGKLMHFVYRAQWMTVYGRRSLLLFLTPIAIAWSAASILITSAYPDVHDVAYFDDIALHLYLNEPRAYLVASFRVSLHIMNIYQFFSRSFSSNHFLNFLMFLKVTPKFSLQFTIPFLYIQIPFCLCCLAPLLRMETDRIADYLPFLFAWSPVLNPIVVMYFVKDLRPSRKLLSFKSNSNAAEFSKKMNTGQNTNHFLRSRSDGRISDLPKNGLVAKPLTAVTGI</sequence>
<evidence type="ECO:0000313" key="4">
    <source>
        <dbReference type="WBParaSite" id="HPLM_0000620401-mRNA-1"/>
    </source>
</evidence>
<dbReference type="Proteomes" id="UP000268014">
    <property type="component" value="Unassembled WGS sequence"/>
</dbReference>